<comment type="caution">
    <text evidence="1">The sequence shown here is derived from an EMBL/GenBank/DDBJ whole genome shotgun (WGS) entry which is preliminary data.</text>
</comment>
<evidence type="ECO:0000313" key="2">
    <source>
        <dbReference type="Proteomes" id="UP000658225"/>
    </source>
</evidence>
<accession>A0A927MHL5</accession>
<protein>
    <submittedName>
        <fullName evidence="1">Uncharacterized protein</fullName>
    </submittedName>
</protein>
<dbReference type="Proteomes" id="UP000658225">
    <property type="component" value="Unassembled WGS sequence"/>
</dbReference>
<dbReference type="EMBL" id="JADBEL010000008">
    <property type="protein sequence ID" value="MBE1554768.1"/>
    <property type="molecule type" value="Genomic_DNA"/>
</dbReference>
<dbReference type="RefSeq" id="WP_192598525.1">
    <property type="nucleotide sequence ID" value="NZ_JADBEL010000008.1"/>
</dbReference>
<keyword evidence="2" id="KW-1185">Reference proteome</keyword>
<proteinExistence type="predicted"/>
<gene>
    <name evidence="1" type="ORF">H4683_001846</name>
</gene>
<sequence>MQEVVIQLDPEDIEQVEKFRADAIQFNSVHGTRDTAGWFRQMEFDKLAQICFRTLLAKTNFEGR</sequence>
<dbReference type="AlphaFoldDB" id="A0A927MHL5"/>
<organism evidence="1 2">
    <name type="scientific">Sporosarcina limicola</name>
    <dbReference type="NCBI Taxonomy" id="34101"/>
    <lineage>
        <taxon>Bacteria</taxon>
        <taxon>Bacillati</taxon>
        <taxon>Bacillota</taxon>
        <taxon>Bacilli</taxon>
        <taxon>Bacillales</taxon>
        <taxon>Caryophanaceae</taxon>
        <taxon>Sporosarcina</taxon>
    </lineage>
</organism>
<evidence type="ECO:0000313" key="1">
    <source>
        <dbReference type="EMBL" id="MBE1554768.1"/>
    </source>
</evidence>
<reference evidence="1" key="1">
    <citation type="submission" date="2020-10" db="EMBL/GenBank/DDBJ databases">
        <title>Genomic Encyclopedia of Type Strains, Phase IV (KMG-IV): sequencing the most valuable type-strain genomes for metagenomic binning, comparative biology and taxonomic classification.</title>
        <authorList>
            <person name="Goeker M."/>
        </authorList>
    </citation>
    <scope>NUCLEOTIDE SEQUENCE</scope>
    <source>
        <strain evidence="1">DSM 13886</strain>
    </source>
</reference>
<name>A0A927MHL5_9BACL</name>